<dbReference type="PROSITE" id="PS51470">
    <property type="entry name" value="FG_GAP"/>
    <property type="match status" value="2"/>
</dbReference>
<dbReference type="InterPro" id="IPR013211">
    <property type="entry name" value="LVIVD"/>
</dbReference>
<dbReference type="Proteomes" id="UP001207918">
    <property type="component" value="Unassembled WGS sequence"/>
</dbReference>
<dbReference type="Pfam" id="PF14312">
    <property type="entry name" value="FG-GAP_2"/>
    <property type="match status" value="5"/>
</dbReference>
<dbReference type="SMART" id="SM00191">
    <property type="entry name" value="Int_alpha"/>
    <property type="match status" value="6"/>
</dbReference>
<comment type="caution">
    <text evidence="5">The sequence shown here is derived from an EMBL/GenBank/DDBJ whole genome shotgun (WGS) entry which is preliminary data.</text>
</comment>
<dbReference type="InterPro" id="IPR028994">
    <property type="entry name" value="Integrin_alpha_N"/>
</dbReference>
<sequence length="794" mass="85258">MRRLVSVFLVFFFPLLMNSAIAQTTHSGNTESMMGFARAVEVNDGLVFIGESANAHQPGIVYVYRQSDGNWSQQVQLSAVDGQVGDSFGSALSASGNRLLVGAPEKNNERGGVYLFEQSGDGSWTQTIAMALSDTSKRGSFGSSVVLHENLAFIGAPNEQDDVGAVYVYEQTSEGAWTQKAHIENPDTTAGLSFGSALAVHDNGSDLVIGAPEEQGGAVYVYRNNDGTWTNEATLTSDRVGEGANFGASIELSDNQLLIGAPRNQGGSGIVFVYQQDSGKWTPTGSLVAYDGAPRYGFGSSVALVESTAWIGAPGADSRQGALYQFEQDENGSWSSVTKVSGPERKQGDQFASTLAVNEEVAVAGLTGADFGAGTAAILARGMDKQEWTVQTTLLGEGSSVLDPITGDMVECADGKASIFGCNNVDLLSFMPIDAIGGPRGVRLNDIWGWTDPETGKEYALVGRMDGTSFVDVSNPTNPVYVGTLSLPESAQTSIWRDIKVYKNHAYVVADNAAEHGVQVVDLTKLREFDGEPLILEEDAHYDQVHSVHNIVINTDTGFAYAVGSSGGGNTCGGGLHMINIQEPTNPTFAGCFADPSTGRSGTGYSHDAQCVTYQGPDADHKGDEICFGANETAISIANVADKENPQALSTISYPDYAYVHQGWLTKDHKYFISNDELDELTGNVDRTRSLIWDVTDLDNPQFVKEYLFDNKSSDHNLYIKGDTMYQSNYVSGLQVLDVSNPEEPEKTGFFDTEPFGEDVPGFSGTWSNYPFFDSDIVIMTSSQEGLFVLKKQD</sequence>
<dbReference type="PANTHER" id="PTHR38787:SF3">
    <property type="entry name" value="REGULATORY P DOMAIN-CONTAINING PROTEIN"/>
    <property type="match status" value="1"/>
</dbReference>
<reference evidence="5 6" key="1">
    <citation type="submission" date="2021-03" db="EMBL/GenBank/DDBJ databases">
        <title>Aliifodinibius sp. nov., a new bacterium isolated from saline soil.</title>
        <authorList>
            <person name="Galisteo C."/>
            <person name="De La Haba R."/>
            <person name="Sanchez-Porro C."/>
            <person name="Ventosa A."/>
        </authorList>
    </citation>
    <scope>NUCLEOTIDE SEQUENCE [LARGE SCALE GENOMIC DNA]</scope>
    <source>
        <strain evidence="5 6">1BSP15-2V2</strain>
    </source>
</reference>
<dbReference type="PANTHER" id="PTHR38787">
    <property type="entry name" value="REGULATORY P DOMAIN-CONTAINING PROTEIN"/>
    <property type="match status" value="1"/>
</dbReference>
<evidence type="ECO:0000256" key="3">
    <source>
        <dbReference type="ARBA" id="ARBA00023180"/>
    </source>
</evidence>
<dbReference type="SUPFAM" id="SSF69318">
    <property type="entry name" value="Integrin alpha N-terminal domain"/>
    <property type="match status" value="2"/>
</dbReference>
<dbReference type="InterPro" id="IPR013517">
    <property type="entry name" value="FG-GAP"/>
</dbReference>
<accession>A0ABT3PLE9</accession>
<evidence type="ECO:0000256" key="4">
    <source>
        <dbReference type="SAM" id="SignalP"/>
    </source>
</evidence>
<keyword evidence="3" id="KW-0325">Glycoprotein</keyword>
<feature type="signal peptide" evidence="4">
    <location>
        <begin position="1"/>
        <end position="22"/>
    </location>
</feature>
<organism evidence="5 6">
    <name type="scientific">Fodinibius salsisoli</name>
    <dbReference type="NCBI Taxonomy" id="2820877"/>
    <lineage>
        <taxon>Bacteria</taxon>
        <taxon>Pseudomonadati</taxon>
        <taxon>Balneolota</taxon>
        <taxon>Balneolia</taxon>
        <taxon>Balneolales</taxon>
        <taxon>Balneolaceae</taxon>
        <taxon>Fodinibius</taxon>
    </lineage>
</organism>
<keyword evidence="6" id="KW-1185">Reference proteome</keyword>
<dbReference type="Pfam" id="PF08309">
    <property type="entry name" value="LVIVD"/>
    <property type="match status" value="2"/>
</dbReference>
<proteinExistence type="predicted"/>
<evidence type="ECO:0000313" key="6">
    <source>
        <dbReference type="Proteomes" id="UP001207918"/>
    </source>
</evidence>
<evidence type="ECO:0000256" key="2">
    <source>
        <dbReference type="ARBA" id="ARBA00022737"/>
    </source>
</evidence>
<keyword evidence="2" id="KW-0677">Repeat</keyword>
<dbReference type="EMBL" id="JAGGJA010000004">
    <property type="protein sequence ID" value="MCW9706553.1"/>
    <property type="molecule type" value="Genomic_DNA"/>
</dbReference>
<dbReference type="RefSeq" id="WP_265765276.1">
    <property type="nucleotide sequence ID" value="NZ_JAGGJA010000004.1"/>
</dbReference>
<dbReference type="InterPro" id="IPR027589">
    <property type="entry name" value="Choice_anch_B"/>
</dbReference>
<evidence type="ECO:0000256" key="1">
    <source>
        <dbReference type="ARBA" id="ARBA00022729"/>
    </source>
</evidence>
<evidence type="ECO:0000313" key="5">
    <source>
        <dbReference type="EMBL" id="MCW9706553.1"/>
    </source>
</evidence>
<protein>
    <submittedName>
        <fullName evidence="5">Choice-of-anchor B family protein</fullName>
    </submittedName>
</protein>
<dbReference type="InterPro" id="IPR013519">
    <property type="entry name" value="Int_alpha_beta-p"/>
</dbReference>
<feature type="chain" id="PRO_5046075167" evidence="4">
    <location>
        <begin position="23"/>
        <end position="794"/>
    </location>
</feature>
<name>A0ABT3PLE9_9BACT</name>
<dbReference type="NCBIfam" id="TIGR04312">
    <property type="entry name" value="choice_anch_B"/>
    <property type="match status" value="1"/>
</dbReference>
<dbReference type="Gene3D" id="2.130.10.130">
    <property type="entry name" value="Integrin alpha, N-terminal"/>
    <property type="match status" value="2"/>
</dbReference>
<gene>
    <name evidence="5" type="ORF">J6I44_06785</name>
</gene>
<keyword evidence="1 4" id="KW-0732">Signal</keyword>